<evidence type="ECO:0000256" key="5">
    <source>
        <dbReference type="ARBA" id="ARBA00022989"/>
    </source>
</evidence>
<dbReference type="InterPro" id="IPR003780">
    <property type="entry name" value="COX15/CtaA_fam"/>
</dbReference>
<proteinExistence type="predicted"/>
<keyword evidence="14" id="KW-1185">Reference proteome</keyword>
<dbReference type="RefSeq" id="WP_192506131.1">
    <property type="nucleotide sequence ID" value="NZ_AQGV01000010.1"/>
</dbReference>
<dbReference type="PANTHER" id="PTHR35457:SF1">
    <property type="entry name" value="HEME A SYNTHASE"/>
    <property type="match status" value="1"/>
</dbReference>
<evidence type="ECO:0000256" key="11">
    <source>
        <dbReference type="ARBA" id="ARBA00023444"/>
    </source>
</evidence>
<comment type="subcellular location">
    <subcellularLocation>
        <location evidence="1">Membrane</location>
        <topology evidence="1">Multi-pass membrane protein</topology>
    </subcellularLocation>
</comment>
<evidence type="ECO:0000313" key="14">
    <source>
        <dbReference type="Proteomes" id="UP000615755"/>
    </source>
</evidence>
<keyword evidence="9 12" id="KW-0472">Membrane</keyword>
<comment type="caution">
    <text evidence="13">The sequence shown here is derived from an EMBL/GenBank/DDBJ whole genome shotgun (WGS) entry which is preliminary data.</text>
</comment>
<evidence type="ECO:0000256" key="4">
    <source>
        <dbReference type="ARBA" id="ARBA00022723"/>
    </source>
</evidence>
<keyword evidence="7" id="KW-0408">Iron</keyword>
<name>A0ABR9E6J9_9GAMM</name>
<feature type="transmembrane region" description="Helical" evidence="12">
    <location>
        <begin position="175"/>
        <end position="194"/>
    </location>
</feature>
<organism evidence="13 14">
    <name type="scientific">Pseudoalteromonas aurantia 208</name>
    <dbReference type="NCBI Taxonomy" id="1314867"/>
    <lineage>
        <taxon>Bacteria</taxon>
        <taxon>Pseudomonadati</taxon>
        <taxon>Pseudomonadota</taxon>
        <taxon>Gammaproteobacteria</taxon>
        <taxon>Alteromonadales</taxon>
        <taxon>Pseudoalteromonadaceae</taxon>
        <taxon>Pseudoalteromonas</taxon>
    </lineage>
</organism>
<keyword evidence="10" id="KW-1015">Disulfide bond</keyword>
<dbReference type="PANTHER" id="PTHR35457">
    <property type="entry name" value="HEME A SYNTHASE"/>
    <property type="match status" value="1"/>
</dbReference>
<dbReference type="Proteomes" id="UP000615755">
    <property type="component" value="Unassembled WGS sequence"/>
</dbReference>
<evidence type="ECO:0000256" key="3">
    <source>
        <dbReference type="ARBA" id="ARBA00022692"/>
    </source>
</evidence>
<evidence type="ECO:0000256" key="7">
    <source>
        <dbReference type="ARBA" id="ARBA00023004"/>
    </source>
</evidence>
<comment type="pathway">
    <text evidence="11">Porphyrin-containing compound metabolism.</text>
</comment>
<feature type="transmembrane region" description="Helical" evidence="12">
    <location>
        <begin position="247"/>
        <end position="267"/>
    </location>
</feature>
<evidence type="ECO:0000256" key="10">
    <source>
        <dbReference type="ARBA" id="ARBA00023157"/>
    </source>
</evidence>
<feature type="transmembrane region" description="Helical" evidence="12">
    <location>
        <begin position="108"/>
        <end position="128"/>
    </location>
</feature>
<evidence type="ECO:0000256" key="12">
    <source>
        <dbReference type="SAM" id="Phobius"/>
    </source>
</evidence>
<evidence type="ECO:0000313" key="13">
    <source>
        <dbReference type="EMBL" id="MBE0366616.1"/>
    </source>
</evidence>
<keyword evidence="3 12" id="KW-0812">Transmembrane</keyword>
<accession>A0ABR9E6J9</accession>
<keyword evidence="2" id="KW-1003">Cell membrane</keyword>
<evidence type="ECO:0000256" key="1">
    <source>
        <dbReference type="ARBA" id="ARBA00004141"/>
    </source>
</evidence>
<feature type="transmembrane region" description="Helical" evidence="12">
    <location>
        <begin position="134"/>
        <end position="155"/>
    </location>
</feature>
<gene>
    <name evidence="13" type="ORF">PAUR_a3658</name>
</gene>
<feature type="transmembrane region" description="Helical" evidence="12">
    <location>
        <begin position="274"/>
        <end position="298"/>
    </location>
</feature>
<keyword evidence="6" id="KW-0560">Oxidoreductase</keyword>
<dbReference type="Pfam" id="PF02628">
    <property type="entry name" value="COX15-CtaA"/>
    <property type="match status" value="1"/>
</dbReference>
<keyword evidence="8" id="KW-0350">Heme biosynthesis</keyword>
<evidence type="ECO:0000256" key="6">
    <source>
        <dbReference type="ARBA" id="ARBA00023002"/>
    </source>
</evidence>
<evidence type="ECO:0000256" key="8">
    <source>
        <dbReference type="ARBA" id="ARBA00023133"/>
    </source>
</evidence>
<evidence type="ECO:0000256" key="9">
    <source>
        <dbReference type="ARBA" id="ARBA00023136"/>
    </source>
</evidence>
<keyword evidence="5 12" id="KW-1133">Transmembrane helix</keyword>
<reference evidence="13 14" key="1">
    <citation type="submission" date="2015-03" db="EMBL/GenBank/DDBJ databases">
        <title>Genome sequence of Pseudoalteromonas aurantia.</title>
        <authorList>
            <person name="Xie B.-B."/>
            <person name="Rong J.-C."/>
            <person name="Qin Q.-L."/>
            <person name="Zhang Y.-Z."/>
        </authorList>
    </citation>
    <scope>NUCLEOTIDE SEQUENCE [LARGE SCALE GENOMIC DNA]</scope>
    <source>
        <strain evidence="13 14">208</strain>
    </source>
</reference>
<sequence>MQYNYRKIALFGCLLAAVVVTLGAYTRLSNSGLGCPDWPGCYGFMSVPTLAEDVLVAQSQFPESEIEHEKAWIEMIHRYFAAILGLLVLFLCVIAIRYKRESPLPTKLVCLLTLLILFQGALGMWTVTMNLQPFIVMGHLLGGFSILSLLSLLYFRVATSLSPLADKVSHRFKMVLFVLGILVIQIALGGWVAANYAAPHCTGLPACNNMELFSINSLFHLPIGQENYEYGVLPFETRLSIHFVHRFWALVTSIAIFVMAIKLYALATSTTFKYAILWVVALLIIQLSVGAAIVYLQFPLLLTLFHNFMAAMLLTSMVRLCFLIKYRCGEAV</sequence>
<dbReference type="InterPro" id="IPR050450">
    <property type="entry name" value="COX15/CtaA_HemeA_synthase"/>
</dbReference>
<feature type="transmembrane region" description="Helical" evidence="12">
    <location>
        <begin position="304"/>
        <end position="324"/>
    </location>
</feature>
<protein>
    <submittedName>
        <fullName evidence="13">Cytochrome c oxidase assembly protein subunit 15</fullName>
    </submittedName>
</protein>
<feature type="transmembrane region" description="Helical" evidence="12">
    <location>
        <begin position="76"/>
        <end position="96"/>
    </location>
</feature>
<evidence type="ECO:0000256" key="2">
    <source>
        <dbReference type="ARBA" id="ARBA00022475"/>
    </source>
</evidence>
<keyword evidence="4" id="KW-0479">Metal-binding</keyword>
<dbReference type="EMBL" id="AQGV01000010">
    <property type="protein sequence ID" value="MBE0366616.1"/>
    <property type="molecule type" value="Genomic_DNA"/>
</dbReference>